<evidence type="ECO:0000313" key="3">
    <source>
        <dbReference type="Proteomes" id="UP001608902"/>
    </source>
</evidence>
<dbReference type="AlphaFoldDB" id="A0ABD6EZV7"/>
<feature type="transmembrane region" description="Helical" evidence="1">
    <location>
        <begin position="87"/>
        <end position="112"/>
    </location>
</feature>
<keyword evidence="1" id="KW-1133">Transmembrane helix</keyword>
<protein>
    <recommendedName>
        <fullName evidence="4">C2H2-type domain-containing protein</fullName>
    </recommendedName>
</protein>
<evidence type="ECO:0008006" key="4">
    <source>
        <dbReference type="Google" id="ProtNLM"/>
    </source>
</evidence>
<keyword evidence="1" id="KW-0812">Transmembrane</keyword>
<gene>
    <name evidence="2" type="ORF">AB6A40_011730</name>
</gene>
<keyword evidence="1" id="KW-0472">Membrane</keyword>
<keyword evidence="3" id="KW-1185">Reference proteome</keyword>
<organism evidence="2 3">
    <name type="scientific">Gnathostoma spinigerum</name>
    <dbReference type="NCBI Taxonomy" id="75299"/>
    <lineage>
        <taxon>Eukaryota</taxon>
        <taxon>Metazoa</taxon>
        <taxon>Ecdysozoa</taxon>
        <taxon>Nematoda</taxon>
        <taxon>Chromadorea</taxon>
        <taxon>Rhabditida</taxon>
        <taxon>Spirurina</taxon>
        <taxon>Gnathostomatomorpha</taxon>
        <taxon>Gnathostomatoidea</taxon>
        <taxon>Gnathostomatidae</taxon>
        <taxon>Gnathostoma</taxon>
    </lineage>
</organism>
<sequence length="118" mass="13243">MCDKEFESRQYLQQHILVNHSGIPNAQSLLGLLPGGIPLPFMLSPGLQQSLQMQDMDQNGMLAGLNGQLSNPVCFFLNFDHLKLLQYLLQSFAFLLRICSESVLSIFGFLFFGNIMVC</sequence>
<comment type="caution">
    <text evidence="2">The sequence shown here is derived from an EMBL/GenBank/DDBJ whole genome shotgun (WGS) entry which is preliminary data.</text>
</comment>
<dbReference type="EMBL" id="JBGFUD010026385">
    <property type="protein sequence ID" value="MFH4985021.1"/>
    <property type="molecule type" value="Genomic_DNA"/>
</dbReference>
<dbReference type="Proteomes" id="UP001608902">
    <property type="component" value="Unassembled WGS sequence"/>
</dbReference>
<reference evidence="2 3" key="1">
    <citation type="submission" date="2024-08" db="EMBL/GenBank/DDBJ databases">
        <title>Gnathostoma spinigerum genome.</title>
        <authorList>
            <person name="Gonzalez-Bertolin B."/>
            <person name="Monzon S."/>
            <person name="Zaballos A."/>
            <person name="Jimenez P."/>
            <person name="Dekumyoy P."/>
            <person name="Varona S."/>
            <person name="Cuesta I."/>
            <person name="Sumanam S."/>
            <person name="Adisakwattana P."/>
            <person name="Gasser R.B."/>
            <person name="Hernandez-Gonzalez A."/>
            <person name="Young N.D."/>
            <person name="Perteguer M.J."/>
        </authorList>
    </citation>
    <scope>NUCLEOTIDE SEQUENCE [LARGE SCALE GENOMIC DNA]</scope>
    <source>
        <strain evidence="2">AL3</strain>
        <tissue evidence="2">Liver</tissue>
    </source>
</reference>
<proteinExistence type="predicted"/>
<evidence type="ECO:0000313" key="2">
    <source>
        <dbReference type="EMBL" id="MFH4985021.1"/>
    </source>
</evidence>
<accession>A0ABD6EZV7</accession>
<evidence type="ECO:0000256" key="1">
    <source>
        <dbReference type="SAM" id="Phobius"/>
    </source>
</evidence>
<name>A0ABD6EZV7_9BILA</name>